<protein>
    <recommendedName>
        <fullName evidence="1">DUF4817 domain-containing protein</fullName>
    </recommendedName>
</protein>
<dbReference type="Proteomes" id="UP000030742">
    <property type="component" value="Unassembled WGS sequence"/>
</dbReference>
<feature type="domain" description="DUF4817" evidence="1">
    <location>
        <begin position="8"/>
        <end position="47"/>
    </location>
</feature>
<name>U4U5B0_DENPD</name>
<evidence type="ECO:0000259" key="1">
    <source>
        <dbReference type="Pfam" id="PF16087"/>
    </source>
</evidence>
<sequence>MIFVMGSADQNCLLTQRMYAQKYPDKRRPSVRSLEKLKERFIKTGNINYKKCEMAIALQFPQWTVNVWGGLMDDFIVGSHFFHGDLNGVTYL</sequence>
<proteinExistence type="predicted"/>
<evidence type="ECO:0000313" key="2">
    <source>
        <dbReference type="EMBL" id="ERL89074.1"/>
    </source>
</evidence>
<gene>
    <name evidence="2" type="ORF">D910_06451</name>
</gene>
<accession>U4U5B0</accession>
<evidence type="ECO:0000313" key="3">
    <source>
        <dbReference type="Proteomes" id="UP000030742"/>
    </source>
</evidence>
<dbReference type="EMBL" id="KB632142">
    <property type="protein sequence ID" value="ERL89074.1"/>
    <property type="molecule type" value="Genomic_DNA"/>
</dbReference>
<organism evidence="2 3">
    <name type="scientific">Dendroctonus ponderosae</name>
    <name type="common">Mountain pine beetle</name>
    <dbReference type="NCBI Taxonomy" id="77166"/>
    <lineage>
        <taxon>Eukaryota</taxon>
        <taxon>Metazoa</taxon>
        <taxon>Ecdysozoa</taxon>
        <taxon>Arthropoda</taxon>
        <taxon>Hexapoda</taxon>
        <taxon>Insecta</taxon>
        <taxon>Pterygota</taxon>
        <taxon>Neoptera</taxon>
        <taxon>Endopterygota</taxon>
        <taxon>Coleoptera</taxon>
        <taxon>Polyphaga</taxon>
        <taxon>Cucujiformia</taxon>
        <taxon>Curculionidae</taxon>
        <taxon>Scolytinae</taxon>
        <taxon>Dendroctonus</taxon>
    </lineage>
</organism>
<reference evidence="2 3" key="1">
    <citation type="journal article" date="2013" name="Genome Biol.">
        <title>Draft genome of the mountain pine beetle, Dendroctonus ponderosae Hopkins, a major forest pest.</title>
        <authorList>
            <person name="Keeling C.I."/>
            <person name="Yuen M.M."/>
            <person name="Liao N.Y."/>
            <person name="Docking T.R."/>
            <person name="Chan S.K."/>
            <person name="Taylor G.A."/>
            <person name="Palmquist D.L."/>
            <person name="Jackman S.D."/>
            <person name="Nguyen A."/>
            <person name="Li M."/>
            <person name="Henderson H."/>
            <person name="Janes J.K."/>
            <person name="Zhao Y."/>
            <person name="Pandoh P."/>
            <person name="Moore R."/>
            <person name="Sperling F.A."/>
            <person name="Huber D.P."/>
            <person name="Birol I."/>
            <person name="Jones S.J."/>
            <person name="Bohlmann J."/>
        </authorList>
    </citation>
    <scope>NUCLEOTIDE SEQUENCE</scope>
</reference>
<dbReference type="Pfam" id="PF16087">
    <property type="entry name" value="DUF4817"/>
    <property type="match status" value="1"/>
</dbReference>
<dbReference type="AlphaFoldDB" id="U4U5B0"/>
<dbReference type="InterPro" id="IPR032135">
    <property type="entry name" value="DUF4817"/>
</dbReference>